<dbReference type="EMBL" id="JAVRRD010000026">
    <property type="protein sequence ID" value="KAK5047352.1"/>
    <property type="molecule type" value="Genomic_DNA"/>
</dbReference>
<comment type="caution">
    <text evidence="1">The sequence shown here is derived from an EMBL/GenBank/DDBJ whole genome shotgun (WGS) entry which is preliminary data.</text>
</comment>
<dbReference type="AlphaFoldDB" id="A0AAV9N3X9"/>
<keyword evidence="2" id="KW-1185">Reference proteome</keyword>
<accession>A0AAV9N3X9</accession>
<name>A0AAV9N3X9_9EURO</name>
<protein>
    <submittedName>
        <fullName evidence="1">Uncharacterized protein</fullName>
    </submittedName>
</protein>
<gene>
    <name evidence="1" type="ORF">LTR84_006875</name>
</gene>
<evidence type="ECO:0000313" key="1">
    <source>
        <dbReference type="EMBL" id="KAK5047352.1"/>
    </source>
</evidence>
<sequence>MAFETSKAILPKVKILEVDGVPDAGFLSRACPSLEAFSTYIPSKQWKRTFQAIARMTTIQWVRVENENGWTASQVRDLLKYVQKIPELSFVGTMKYTLADVTDLFSNTPNLAKITTCIEPWINPQKLRERAGMDRRYLRSLSYRQVRDGMIDKSPYSASSQDIARALFNACENLIAFASYRSGRDGVHTDKWNLETALVPTISQRSDVRAEIPRFYLDVNDCDWQSS</sequence>
<dbReference type="RefSeq" id="XP_064702914.1">
    <property type="nucleotide sequence ID" value="XM_064850432.1"/>
</dbReference>
<dbReference type="Proteomes" id="UP001358417">
    <property type="component" value="Unassembled WGS sequence"/>
</dbReference>
<organism evidence="1 2">
    <name type="scientific">Exophiala bonariae</name>
    <dbReference type="NCBI Taxonomy" id="1690606"/>
    <lineage>
        <taxon>Eukaryota</taxon>
        <taxon>Fungi</taxon>
        <taxon>Dikarya</taxon>
        <taxon>Ascomycota</taxon>
        <taxon>Pezizomycotina</taxon>
        <taxon>Eurotiomycetes</taxon>
        <taxon>Chaetothyriomycetidae</taxon>
        <taxon>Chaetothyriales</taxon>
        <taxon>Herpotrichiellaceae</taxon>
        <taxon>Exophiala</taxon>
    </lineage>
</organism>
<evidence type="ECO:0000313" key="2">
    <source>
        <dbReference type="Proteomes" id="UP001358417"/>
    </source>
</evidence>
<proteinExistence type="predicted"/>
<reference evidence="1 2" key="1">
    <citation type="submission" date="2023-08" db="EMBL/GenBank/DDBJ databases">
        <title>Black Yeasts Isolated from many extreme environments.</title>
        <authorList>
            <person name="Coleine C."/>
            <person name="Stajich J.E."/>
            <person name="Selbmann L."/>
        </authorList>
    </citation>
    <scope>NUCLEOTIDE SEQUENCE [LARGE SCALE GENOMIC DNA]</scope>
    <source>
        <strain evidence="1 2">CCFEE 5792</strain>
    </source>
</reference>
<dbReference type="GeneID" id="89975044"/>